<comment type="caution">
    <text evidence="1">The sequence shown here is derived from an EMBL/GenBank/DDBJ whole genome shotgun (WGS) entry which is preliminary data.</text>
</comment>
<dbReference type="Proteomes" id="UP001054945">
    <property type="component" value="Unassembled WGS sequence"/>
</dbReference>
<reference evidence="1 2" key="1">
    <citation type="submission" date="2021-06" db="EMBL/GenBank/DDBJ databases">
        <title>Caerostris extrusa draft genome.</title>
        <authorList>
            <person name="Kono N."/>
            <person name="Arakawa K."/>
        </authorList>
    </citation>
    <scope>NUCLEOTIDE SEQUENCE [LARGE SCALE GENOMIC DNA]</scope>
</reference>
<evidence type="ECO:0000313" key="1">
    <source>
        <dbReference type="EMBL" id="GIY87295.1"/>
    </source>
</evidence>
<sequence length="120" mass="14370">MSFPNITADVASRTQHRKRYKLFHTTGQFNNAFLRQEEVRDVFFENHYQKAAAFKKNQNGLGDESKKAPSEQECAYLTLLYYGDELEMHALHCEREKKEKVEIQESRRRFHLIYLDVPWK</sequence>
<protein>
    <submittedName>
        <fullName evidence="1">Uncharacterized protein</fullName>
    </submittedName>
</protein>
<evidence type="ECO:0000313" key="2">
    <source>
        <dbReference type="Proteomes" id="UP001054945"/>
    </source>
</evidence>
<gene>
    <name evidence="1" type="ORF">CEXT_442401</name>
</gene>
<dbReference type="AlphaFoldDB" id="A0AAV4WWM9"/>
<accession>A0AAV4WWM9</accession>
<proteinExistence type="predicted"/>
<dbReference type="EMBL" id="BPLR01016920">
    <property type="protein sequence ID" value="GIY87295.1"/>
    <property type="molecule type" value="Genomic_DNA"/>
</dbReference>
<name>A0AAV4WWM9_CAEEX</name>
<keyword evidence="2" id="KW-1185">Reference proteome</keyword>
<organism evidence="1 2">
    <name type="scientific">Caerostris extrusa</name>
    <name type="common">Bark spider</name>
    <name type="synonym">Caerostris bankana</name>
    <dbReference type="NCBI Taxonomy" id="172846"/>
    <lineage>
        <taxon>Eukaryota</taxon>
        <taxon>Metazoa</taxon>
        <taxon>Ecdysozoa</taxon>
        <taxon>Arthropoda</taxon>
        <taxon>Chelicerata</taxon>
        <taxon>Arachnida</taxon>
        <taxon>Araneae</taxon>
        <taxon>Araneomorphae</taxon>
        <taxon>Entelegynae</taxon>
        <taxon>Araneoidea</taxon>
        <taxon>Araneidae</taxon>
        <taxon>Caerostris</taxon>
    </lineage>
</organism>